<sequence>MTNTPASVAVVQASAWLRECSKWLLSNDLDMQCPMEADPLDLADLLDRLAFQQPGGEAVIRTCDGKEQDAFEEWAASQNMDTKTHPIHWLFLDPKTSAARQGWRGATEYWAARMKDAAPTPDAALREALAPEDAWQELVEYDDRTSPEEYPDMALITHDELRSFMERAS</sequence>
<dbReference type="EMBL" id="VTOU01000003">
    <property type="protein sequence ID" value="TZG25632.1"/>
    <property type="molecule type" value="Genomic_DNA"/>
</dbReference>
<comment type="caution">
    <text evidence="1">The sequence shown here is derived from an EMBL/GenBank/DDBJ whole genome shotgun (WGS) entry which is preliminary data.</text>
</comment>
<accession>A0A5D9C2Y1</accession>
<gene>
    <name evidence="1" type="ORF">FYJ91_11440</name>
</gene>
<dbReference type="RefSeq" id="WP_149522440.1">
    <property type="nucleotide sequence ID" value="NZ_VTOU01000003.1"/>
</dbReference>
<name>A0A5D9C2Y1_9SPHN</name>
<organism evidence="1 2">
    <name type="scientific">Sphingomonas montanisoli</name>
    <dbReference type="NCBI Taxonomy" id="2606412"/>
    <lineage>
        <taxon>Bacteria</taxon>
        <taxon>Pseudomonadati</taxon>
        <taxon>Pseudomonadota</taxon>
        <taxon>Alphaproteobacteria</taxon>
        <taxon>Sphingomonadales</taxon>
        <taxon>Sphingomonadaceae</taxon>
        <taxon>Sphingomonas</taxon>
    </lineage>
</organism>
<dbReference type="AlphaFoldDB" id="A0A5D9C2Y1"/>
<reference evidence="1 2" key="1">
    <citation type="submission" date="2019-08" db="EMBL/GenBank/DDBJ databases">
        <authorList>
            <person name="Wang G."/>
            <person name="Xu Z."/>
        </authorList>
    </citation>
    <scope>NUCLEOTIDE SEQUENCE [LARGE SCALE GENOMIC DNA]</scope>
    <source>
        <strain evidence="1 2">ZX</strain>
    </source>
</reference>
<protein>
    <submittedName>
        <fullName evidence="1">Uncharacterized protein</fullName>
    </submittedName>
</protein>
<evidence type="ECO:0000313" key="1">
    <source>
        <dbReference type="EMBL" id="TZG25632.1"/>
    </source>
</evidence>
<keyword evidence="2" id="KW-1185">Reference proteome</keyword>
<proteinExistence type="predicted"/>
<evidence type="ECO:0000313" key="2">
    <source>
        <dbReference type="Proteomes" id="UP000322077"/>
    </source>
</evidence>
<dbReference type="Proteomes" id="UP000322077">
    <property type="component" value="Unassembled WGS sequence"/>
</dbReference>